<comment type="similarity">
    <text evidence="1">Belongs to the isochorismatase family.</text>
</comment>
<dbReference type="GO" id="GO:0006307">
    <property type="term" value="P:DNA alkylation repair"/>
    <property type="evidence" value="ECO:0007669"/>
    <property type="project" value="InterPro"/>
</dbReference>
<feature type="region of interest" description="Disordered" evidence="2">
    <location>
        <begin position="108"/>
        <end position="128"/>
    </location>
</feature>
<reference evidence="3 4" key="1">
    <citation type="journal article" date="2019" name="Mol. Biol. Evol.">
        <title>Blast fungal genomes show frequent chromosomal changes, gene gains and losses, and effector gene turnover.</title>
        <authorList>
            <person name="Gomez Luciano L.B."/>
            <person name="Jason Tsai I."/>
            <person name="Chuma I."/>
            <person name="Tosa Y."/>
            <person name="Chen Y.H."/>
            <person name="Li J.Y."/>
            <person name="Li M.Y."/>
            <person name="Jade Lu M.Y."/>
            <person name="Nakayashiki H."/>
            <person name="Li W.H."/>
        </authorList>
    </citation>
    <scope>NUCLEOTIDE SEQUENCE [LARGE SCALE GENOMIC DNA]</scope>
    <source>
        <strain evidence="3">MZ5-1-6</strain>
    </source>
</reference>
<feature type="compositionally biased region" description="Polar residues" evidence="2">
    <location>
        <begin position="305"/>
        <end position="314"/>
    </location>
</feature>
<gene>
    <name evidence="3" type="ORF">PoMZ_05362</name>
</gene>
<dbReference type="InterPro" id="IPR032854">
    <property type="entry name" value="ALKBH3"/>
</dbReference>
<dbReference type="Pfam" id="PF13532">
    <property type="entry name" value="2OG-FeII_Oxy_2"/>
    <property type="match status" value="1"/>
</dbReference>
<organism evidence="3 4">
    <name type="scientific">Pyricularia oryzae</name>
    <name type="common">Rice blast fungus</name>
    <name type="synonym">Magnaporthe oryzae</name>
    <dbReference type="NCBI Taxonomy" id="318829"/>
    <lineage>
        <taxon>Eukaryota</taxon>
        <taxon>Fungi</taxon>
        <taxon>Dikarya</taxon>
        <taxon>Ascomycota</taxon>
        <taxon>Pezizomycotina</taxon>
        <taxon>Sordariomycetes</taxon>
        <taxon>Sordariomycetidae</taxon>
        <taxon>Magnaporthales</taxon>
        <taxon>Pyriculariaceae</taxon>
        <taxon>Pyricularia</taxon>
    </lineage>
</organism>
<sequence>MFQFDPSLIPSLRTRKALLVIDLQNDFASPTGALPVTEPEGYIGRILDVAAAFRASGDGDVIWVRSEYDAPRPVENDNILTSDALLVSSMRSSTSRLRRLSVDKSEQDDEAFLSGGTGSSKPECVRPGTSGAELVSEAAVDSKRDSNLVKTQYSAFASGQLLPLLRTRLATELYVCGALTNVSIHATALDAASHGFAMTLVDDCCGYRSAARHANAVRNLMQLTGCETTTAHEMLARFGASGAEQGPRQPSRQPPGPVRTGARATGDAGRPGCPGSKLVGSSSGGQGETSDGSSPQSSSHTDPSIITSTHTLPQAMSKLKLSSDPSSRPAVAKPDAPRPETTQPAVQALVSDDVGAGLGKRDATAINESITVGSASSESPGTGQERAPGKSAETGFKKSETPKRDESEKSLETAPTTGEAPDTLEPLCEGDTTIIPDLLPAALEEGIFDKLRAEVSWLRMSHQGGEVPRLVCVQGAVSPSDASVPLYRHPADEAPPLVPFSPTVLKIKEHVERHVGHELNHVLVQLYRSGQDYISEHSDKTLDVVKGSYIANVSLGAERKMVFRTKRGDTKTDKDKEGEGSGKREIVKAKLPHNSLVKMGLRTNARWTHAVKQDRRADRDRTAPELAFGGARISLTFRQIGTFLDKDGLLIWGQGATGKTRADAKPVKNGASEAEQMIRAFGVENNTPDFDWDAVYGQGFDVLHFKAVPRLWESGDETRDLRVKLMLGSYGVGFAIGDHTHVDGETTAAKELRFLDNDADKSDVRGDLAVMLYLESTYGKLSAGKTGSLATRLTRFERAMSLLDKWRATGDPELKPLEGELAVFDGHMSSGAEYVAGGEAPSLADFALWPVLREMAGLVGSGQGGKGKNDESFSGLLEGMGLSRLSKYYERFGREKFVGRVVEE</sequence>
<evidence type="ECO:0000313" key="4">
    <source>
        <dbReference type="Proteomes" id="UP000294847"/>
    </source>
</evidence>
<dbReference type="VEuPathDB" id="FungiDB:M_BR32_EuGene_00089401"/>
<dbReference type="PANTHER" id="PTHR31212:SF5">
    <property type="entry name" value="ISOCHORISMATASE FAMILY PROTEIN FAMILY (AFU_ORTHOLOGUE AFUA_3G14500)"/>
    <property type="match status" value="1"/>
</dbReference>
<dbReference type="Pfam" id="PF00857">
    <property type="entry name" value="Isochorismatase"/>
    <property type="match status" value="1"/>
</dbReference>
<dbReference type="CDD" id="cd00431">
    <property type="entry name" value="cysteine_hydrolases"/>
    <property type="match status" value="1"/>
</dbReference>
<dbReference type="InterPro" id="IPR027450">
    <property type="entry name" value="AlkB-like"/>
</dbReference>
<dbReference type="InterPro" id="IPR036380">
    <property type="entry name" value="Isochorismatase-like_sf"/>
</dbReference>
<dbReference type="OMA" id="KMYHLSG"/>
<proteinExistence type="inferred from homology"/>
<feature type="compositionally biased region" description="Polar residues" evidence="2">
    <location>
        <begin position="370"/>
        <end position="382"/>
    </location>
</feature>
<dbReference type="PANTHER" id="PTHR31212">
    <property type="entry name" value="ALPHA-KETOGLUTARATE-DEPENDENT DIOXYGENASE ALKB HOMOLOG 3"/>
    <property type="match status" value="1"/>
</dbReference>
<feature type="region of interest" description="Disordered" evidence="2">
    <location>
        <begin position="241"/>
        <end position="346"/>
    </location>
</feature>
<dbReference type="PROSITE" id="PS51471">
    <property type="entry name" value="FE2OG_OXY"/>
    <property type="match status" value="1"/>
</dbReference>
<feature type="compositionally biased region" description="Basic and acidic residues" evidence="2">
    <location>
        <begin position="395"/>
        <end position="411"/>
    </location>
</feature>
<dbReference type="InterPro" id="IPR036282">
    <property type="entry name" value="Glutathione-S-Trfase_C_sf"/>
</dbReference>
<dbReference type="Pfam" id="PF24470">
    <property type="entry name" value="Thiored_Isochorism"/>
    <property type="match status" value="1"/>
</dbReference>
<evidence type="ECO:0000256" key="2">
    <source>
        <dbReference type="SAM" id="MobiDB-lite"/>
    </source>
</evidence>
<feature type="region of interest" description="Disordered" evidence="2">
    <location>
        <begin position="370"/>
        <end position="427"/>
    </location>
</feature>
<name>A0A4P7NPL6_PYROR</name>
<evidence type="ECO:0000256" key="1">
    <source>
        <dbReference type="ARBA" id="ARBA00006336"/>
    </source>
</evidence>
<dbReference type="AlphaFoldDB" id="A0A4P7NPL6"/>
<dbReference type="Gene3D" id="3.40.50.850">
    <property type="entry name" value="Isochorismatase-like"/>
    <property type="match status" value="1"/>
</dbReference>
<dbReference type="SUPFAM" id="SSF52499">
    <property type="entry name" value="Isochorismatase-like hydrolases"/>
    <property type="match status" value="1"/>
</dbReference>
<evidence type="ECO:0000313" key="3">
    <source>
        <dbReference type="EMBL" id="QBZ63676.1"/>
    </source>
</evidence>
<dbReference type="InterPro" id="IPR000868">
    <property type="entry name" value="Isochorismatase-like_dom"/>
</dbReference>
<dbReference type="SUPFAM" id="SSF47616">
    <property type="entry name" value="GST C-terminal domain-like"/>
    <property type="match status" value="1"/>
</dbReference>
<dbReference type="SUPFAM" id="SSF51197">
    <property type="entry name" value="Clavaminate synthase-like"/>
    <property type="match status" value="1"/>
</dbReference>
<protein>
    <submittedName>
        <fullName evidence="3">Uncharacterized protein</fullName>
    </submittedName>
</protein>
<dbReference type="InterPro" id="IPR005123">
    <property type="entry name" value="Oxoglu/Fe-dep_dioxygenase_dom"/>
</dbReference>
<accession>A0A4P7NPL6</accession>
<dbReference type="InterPro" id="IPR037151">
    <property type="entry name" value="AlkB-like_sf"/>
</dbReference>
<dbReference type="GO" id="GO:0051213">
    <property type="term" value="F:dioxygenase activity"/>
    <property type="evidence" value="ECO:0007669"/>
    <property type="project" value="InterPro"/>
</dbReference>
<dbReference type="SMR" id="A0A4P7NPL6"/>
<dbReference type="EMBL" id="CP034209">
    <property type="protein sequence ID" value="QBZ63676.1"/>
    <property type="molecule type" value="Genomic_DNA"/>
</dbReference>
<feature type="compositionally biased region" description="Low complexity" evidence="2">
    <location>
        <begin position="289"/>
        <end position="304"/>
    </location>
</feature>
<dbReference type="Gene3D" id="2.60.120.590">
    <property type="entry name" value="Alpha-ketoglutarate-dependent dioxygenase AlkB-like"/>
    <property type="match status" value="1"/>
</dbReference>
<dbReference type="InterPro" id="IPR057088">
    <property type="entry name" value="GLRG_09195_Thiored"/>
</dbReference>
<dbReference type="Proteomes" id="UP000294847">
    <property type="component" value="Chromosome 6"/>
</dbReference>